<dbReference type="AlphaFoldDB" id="A0A0U5JHF4"/>
<protein>
    <submittedName>
        <fullName evidence="1">Uncharacterized protein</fullName>
    </submittedName>
</protein>
<evidence type="ECO:0000313" key="2">
    <source>
        <dbReference type="Proteomes" id="UP000069902"/>
    </source>
</evidence>
<keyword evidence="2" id="KW-1185">Reference proteome</keyword>
<dbReference type="STRING" id="389348.PNK_1613"/>
<dbReference type="RefSeq" id="WP_032124192.1">
    <property type="nucleotide sequence ID" value="NZ_LN879502.1"/>
</dbReference>
<dbReference type="KEGG" id="pnl:PNK_1613"/>
<dbReference type="InParanoid" id="A0A0U5JHF4"/>
<dbReference type="PATRIC" id="fig|389348.3.peg.1806"/>
<dbReference type="EMBL" id="LN879502">
    <property type="protein sequence ID" value="CUI17222.1"/>
    <property type="molecule type" value="Genomic_DNA"/>
</dbReference>
<proteinExistence type="predicted"/>
<accession>A0A0U5JHF4</accession>
<name>A0A0U5JHF4_9BACT</name>
<sequence length="105" mass="11081">MELSPVSSFSEILTALKGVLSKVRDSLMETMERLGRKIIEGMQHIKALVGGGAAQFLADVDATVSSRSTVVSKTDHVGTRQLKVAQAPTAAPQIAFAKDGSINVN</sequence>
<dbReference type="Proteomes" id="UP000069902">
    <property type="component" value="Chromosome cPNK"/>
</dbReference>
<evidence type="ECO:0000313" key="1">
    <source>
        <dbReference type="EMBL" id="CUI17222.1"/>
    </source>
</evidence>
<organism evidence="1 2">
    <name type="scientific">Candidatus Protochlamydia naegleriophila</name>
    <dbReference type="NCBI Taxonomy" id="389348"/>
    <lineage>
        <taxon>Bacteria</taxon>
        <taxon>Pseudomonadati</taxon>
        <taxon>Chlamydiota</taxon>
        <taxon>Chlamydiia</taxon>
        <taxon>Parachlamydiales</taxon>
        <taxon>Parachlamydiaceae</taxon>
        <taxon>Candidatus Protochlamydia</taxon>
    </lineage>
</organism>
<reference evidence="2" key="1">
    <citation type="submission" date="2015-09" db="EMBL/GenBank/DDBJ databases">
        <authorList>
            <person name="Bertelli C."/>
        </authorList>
    </citation>
    <scope>NUCLEOTIDE SEQUENCE [LARGE SCALE GENOMIC DNA]</scope>
    <source>
        <strain evidence="2">KNic</strain>
    </source>
</reference>
<gene>
    <name evidence="1" type="ORF">PNK_1613</name>
</gene>